<feature type="signal peptide" evidence="8">
    <location>
        <begin position="1"/>
        <end position="19"/>
    </location>
</feature>
<evidence type="ECO:0000256" key="1">
    <source>
        <dbReference type="ARBA" id="ARBA00004651"/>
    </source>
</evidence>
<evidence type="ECO:0000313" key="10">
    <source>
        <dbReference type="Proteomes" id="UP000694569"/>
    </source>
</evidence>
<evidence type="ECO:0000256" key="6">
    <source>
        <dbReference type="ARBA" id="ARBA00023136"/>
    </source>
</evidence>
<comment type="subcellular location">
    <subcellularLocation>
        <location evidence="1">Cell membrane</location>
        <topology evidence="1">Multi-pass membrane protein</topology>
    </subcellularLocation>
    <subcellularLocation>
        <location evidence="7">Membrane</location>
        <topology evidence="7">Multi-pass membrane protein</topology>
    </subcellularLocation>
</comment>
<accession>A0A8C5PE45</accession>
<evidence type="ECO:0000256" key="2">
    <source>
        <dbReference type="ARBA" id="ARBA00008789"/>
    </source>
</evidence>
<keyword evidence="5 7" id="KW-1133">Transmembrane helix</keyword>
<feature type="transmembrane region" description="Helical" evidence="7">
    <location>
        <begin position="177"/>
        <end position="198"/>
    </location>
</feature>
<evidence type="ECO:0000256" key="3">
    <source>
        <dbReference type="ARBA" id="ARBA00022475"/>
    </source>
</evidence>
<organism evidence="9 10">
    <name type="scientific">Leptobrachium leishanense</name>
    <name type="common">Leishan spiny toad</name>
    <dbReference type="NCBI Taxonomy" id="445787"/>
    <lineage>
        <taxon>Eukaryota</taxon>
        <taxon>Metazoa</taxon>
        <taxon>Chordata</taxon>
        <taxon>Craniata</taxon>
        <taxon>Vertebrata</taxon>
        <taxon>Euteleostomi</taxon>
        <taxon>Amphibia</taxon>
        <taxon>Batrachia</taxon>
        <taxon>Anura</taxon>
        <taxon>Pelobatoidea</taxon>
        <taxon>Megophryidae</taxon>
        <taxon>Leptobrachium</taxon>
    </lineage>
</organism>
<dbReference type="Proteomes" id="UP000694569">
    <property type="component" value="Unplaced"/>
</dbReference>
<reference evidence="9" key="2">
    <citation type="submission" date="2025-09" db="UniProtKB">
        <authorList>
            <consortium name="Ensembl"/>
        </authorList>
    </citation>
    <scope>IDENTIFICATION</scope>
</reference>
<keyword evidence="4 7" id="KW-0812">Transmembrane</keyword>
<dbReference type="GO" id="GO:0005886">
    <property type="term" value="C:plasma membrane"/>
    <property type="evidence" value="ECO:0007669"/>
    <property type="project" value="UniProtKB-SubCell"/>
</dbReference>
<evidence type="ECO:0000256" key="7">
    <source>
        <dbReference type="RuleBase" id="RU910716"/>
    </source>
</evidence>
<evidence type="ECO:0000313" key="9">
    <source>
        <dbReference type="Ensembl" id="ENSLLEP00000017565.1"/>
    </source>
</evidence>
<keyword evidence="3" id="KW-1003">Cell membrane</keyword>
<dbReference type="InterPro" id="IPR050895">
    <property type="entry name" value="XK-related_scramblase"/>
</dbReference>
<dbReference type="InterPro" id="IPR018629">
    <property type="entry name" value="XK-rel"/>
</dbReference>
<dbReference type="AlphaFoldDB" id="A0A8C5PE45"/>
<evidence type="ECO:0000256" key="5">
    <source>
        <dbReference type="ARBA" id="ARBA00022989"/>
    </source>
</evidence>
<evidence type="ECO:0000256" key="4">
    <source>
        <dbReference type="ARBA" id="ARBA00022692"/>
    </source>
</evidence>
<proteinExistence type="inferred from homology"/>
<dbReference type="GeneTree" id="ENSGT01140000282533"/>
<keyword evidence="10" id="KW-1185">Reference proteome</keyword>
<feature type="transmembrane region" description="Helical" evidence="7">
    <location>
        <begin position="296"/>
        <end position="315"/>
    </location>
</feature>
<dbReference type="PANTHER" id="PTHR16024">
    <property type="entry name" value="XK-RELATED PROTEIN"/>
    <property type="match status" value="1"/>
</dbReference>
<dbReference type="Pfam" id="PF09815">
    <property type="entry name" value="XK-related"/>
    <property type="match status" value="1"/>
</dbReference>
<feature type="transmembrane region" description="Helical" evidence="7">
    <location>
        <begin position="31"/>
        <end position="55"/>
    </location>
</feature>
<feature type="transmembrane region" description="Helical" evidence="7">
    <location>
        <begin position="137"/>
        <end position="156"/>
    </location>
</feature>
<protein>
    <recommendedName>
        <fullName evidence="7">XK-related protein</fullName>
    </recommendedName>
</protein>
<keyword evidence="8" id="KW-0732">Signal</keyword>
<feature type="chain" id="PRO_5034060464" description="XK-related protein" evidence="8">
    <location>
        <begin position="20"/>
        <end position="681"/>
    </location>
</feature>
<comment type="similarity">
    <text evidence="2 7">Belongs to the XK family.</text>
</comment>
<sequence length="681" mass="75209">MAALAVSLLLYLAERGAECAVILHYFLSDRWLWAGLTLALLLPGCFVQAVSFAWYRSDGQPPSLSLGLLHFLQLGILKRYVDCLSAVFRCQGNQPAERERLMMEGDLCVLRLLEALVHALPQSLLQVYIYLTLTQADAYAVSSALASLLSLSWALVSYSRFLSLLKPGQLSMPWASLLCQLLWRMGMIGTRVVALVVFARMYHFWVFAVIGAHWLVMSFWLVAHQTDILSKPCGWRMFNVLMGAVYTFCFINIKDGRSRYRVGVFYTIMLLENGVLLLLATDFLQEALWSNVKLCVAVMSGFLIGCAALIIYYTLLHPKSTEITHSFGNLACVTKKRKDELGLSSFCWNGAPRKEAHQSCRIEDQKSDIRYEDKATEARNKPPAAWEDVPNKHHHWLFLQLALKTGNMAKINAAFGADVFSHTITSGAIEDDKRVRPSSGDALASKRMSTEQLEENGETLACEGSLHEPSDYVTLRNTRPEEAPEVGTANGMLSGNVGLPNGEKLFFGTRSEVDAVCSPGSRAGVRDSATLYFSANMDGIVSPARQPEPIDDLPEAGSKLVTKINDAPDNAGQDDLPAICVSPILSLAANSNFQRSVLLDMDESTQSDDDWSEVLENFLEKNRLHLLPLGALPPSVKGRLIQEEKPCFTSTPKAPSSGTADPALHVEAKARRKLAQLTEKT</sequence>
<feature type="transmembrane region" description="Helical" evidence="7">
    <location>
        <begin position="204"/>
        <end position="223"/>
    </location>
</feature>
<feature type="transmembrane region" description="Helical" evidence="7">
    <location>
        <begin position="235"/>
        <end position="253"/>
    </location>
</feature>
<keyword evidence="6 7" id="KW-0472">Membrane</keyword>
<reference evidence="9" key="1">
    <citation type="submission" date="2025-08" db="UniProtKB">
        <authorList>
            <consortium name="Ensembl"/>
        </authorList>
    </citation>
    <scope>IDENTIFICATION</scope>
</reference>
<dbReference type="OrthoDB" id="6348184at2759"/>
<feature type="transmembrane region" description="Helical" evidence="7">
    <location>
        <begin position="265"/>
        <end position="284"/>
    </location>
</feature>
<dbReference type="PANTHER" id="PTHR16024:SF15">
    <property type="entry name" value="XK-RELATED PROTEIN 5"/>
    <property type="match status" value="1"/>
</dbReference>
<dbReference type="Ensembl" id="ENSLLET00000018239.1">
    <property type="protein sequence ID" value="ENSLLEP00000017565.1"/>
    <property type="gene ID" value="ENSLLEG00000011181.1"/>
</dbReference>
<evidence type="ECO:0000256" key="8">
    <source>
        <dbReference type="SAM" id="SignalP"/>
    </source>
</evidence>
<name>A0A8C5PE45_9ANUR</name>